<dbReference type="RefSeq" id="WP_165878663.1">
    <property type="nucleotide sequence ID" value="NZ_JACIGF010000002.1"/>
</dbReference>
<keyword evidence="4" id="KW-1185">Reference proteome</keyword>
<dbReference type="Gene3D" id="3.10.129.10">
    <property type="entry name" value="Hotdog Thioesterase"/>
    <property type="match status" value="1"/>
</dbReference>
<proteinExistence type="predicted"/>
<dbReference type="InterPro" id="IPR029069">
    <property type="entry name" value="HotDog_dom_sf"/>
</dbReference>
<feature type="region of interest" description="Disordered" evidence="1">
    <location>
        <begin position="1"/>
        <end position="52"/>
    </location>
</feature>
<gene>
    <name evidence="3" type="ORF">EV659_10220</name>
</gene>
<dbReference type="EMBL" id="SLXO01000002">
    <property type="protein sequence ID" value="TCP37616.1"/>
    <property type="molecule type" value="Genomic_DNA"/>
</dbReference>
<evidence type="ECO:0000313" key="3">
    <source>
        <dbReference type="EMBL" id="TCP37616.1"/>
    </source>
</evidence>
<dbReference type="InterPro" id="IPR006683">
    <property type="entry name" value="Thioestr_dom"/>
</dbReference>
<feature type="compositionally biased region" description="Low complexity" evidence="1">
    <location>
        <begin position="1"/>
        <end position="29"/>
    </location>
</feature>
<dbReference type="Proteomes" id="UP000295399">
    <property type="component" value="Unassembled WGS sequence"/>
</dbReference>
<protein>
    <submittedName>
        <fullName evidence="3">Acyl-coenzyme A thioesterase PaaI-like protein</fullName>
    </submittedName>
</protein>
<evidence type="ECO:0000313" key="4">
    <source>
        <dbReference type="Proteomes" id="UP000295399"/>
    </source>
</evidence>
<evidence type="ECO:0000259" key="2">
    <source>
        <dbReference type="Pfam" id="PF03061"/>
    </source>
</evidence>
<feature type="domain" description="Thioesterase" evidence="2">
    <location>
        <begin position="74"/>
        <end position="141"/>
    </location>
</feature>
<dbReference type="AlphaFoldDB" id="A0A4V2SQ72"/>
<name>A0A4V2SQ72_RHOSA</name>
<accession>A0A4V2SQ72</accession>
<dbReference type="Pfam" id="PF03061">
    <property type="entry name" value="4HBT"/>
    <property type="match status" value="1"/>
</dbReference>
<dbReference type="GO" id="GO:0016790">
    <property type="term" value="F:thiolester hydrolase activity"/>
    <property type="evidence" value="ECO:0007669"/>
    <property type="project" value="UniProtKB-ARBA"/>
</dbReference>
<dbReference type="InParanoid" id="A0A4V2SQ72"/>
<evidence type="ECO:0000256" key="1">
    <source>
        <dbReference type="SAM" id="MobiDB-lite"/>
    </source>
</evidence>
<dbReference type="SUPFAM" id="SSF54637">
    <property type="entry name" value="Thioesterase/thiol ester dehydrase-isomerase"/>
    <property type="match status" value="1"/>
</dbReference>
<comment type="caution">
    <text evidence="3">The sequence shown here is derived from an EMBL/GenBank/DDBJ whole genome shotgun (WGS) entry which is preliminary data.</text>
</comment>
<sequence length="166" mass="17237">MTDPTAASPAAQTAEASADLAAPADAVAATPPPGFEPIQSSNPFGGRNGPIFERRTDAGWERGFRALAYHCNAGGVVHGGMLMTFADILLARAVLDVAPPPFATMRLVSDFAGPAPRGAWVSGTARCVRRTRSLVFVDGLIAADGAPALNVSGIFKLRRRPGAERP</sequence>
<reference evidence="3 4" key="1">
    <citation type="submission" date="2019-03" db="EMBL/GenBank/DDBJ databases">
        <title>Genomic Encyclopedia of Type Strains, Phase IV (KMG-IV): sequencing the most valuable type-strain genomes for metagenomic binning, comparative biology and taxonomic classification.</title>
        <authorList>
            <person name="Goeker M."/>
        </authorList>
    </citation>
    <scope>NUCLEOTIDE SEQUENCE [LARGE SCALE GENOMIC DNA]</scope>
    <source>
        <strain evidence="3 4">DSM 2132</strain>
    </source>
</reference>
<dbReference type="CDD" id="cd03443">
    <property type="entry name" value="PaaI_thioesterase"/>
    <property type="match status" value="1"/>
</dbReference>
<organism evidence="3 4">
    <name type="scientific">Rhodothalassium salexigens DSM 2132</name>
    <dbReference type="NCBI Taxonomy" id="1188247"/>
    <lineage>
        <taxon>Bacteria</taxon>
        <taxon>Pseudomonadati</taxon>
        <taxon>Pseudomonadota</taxon>
        <taxon>Alphaproteobacteria</taxon>
        <taxon>Rhodothalassiales</taxon>
        <taxon>Rhodothalassiaceae</taxon>
        <taxon>Rhodothalassium</taxon>
    </lineage>
</organism>